<dbReference type="EMBL" id="AVOT02002554">
    <property type="protein sequence ID" value="MBW0470818.1"/>
    <property type="molecule type" value="Genomic_DNA"/>
</dbReference>
<sequence>MIKKLMDLVKELHKKRKAVNTPDKINNPTITNDIPTQNEHSVVTPESSISRNELWLKIYKFAQKTQKEFEILHESIFRLKEVDKLQTKNFHTLQEDYTKLIRVSETTNRKLKQVLEEQNNSKRNMRCINQRMEDLDQEMNKLLNVFQKIYPQKQGNVTSRIHSQYQQEGINPNSQIENKKRSPSQY</sequence>
<evidence type="ECO:0000313" key="4">
    <source>
        <dbReference type="Proteomes" id="UP000765509"/>
    </source>
</evidence>
<dbReference type="Proteomes" id="UP000765509">
    <property type="component" value="Unassembled WGS sequence"/>
</dbReference>
<keyword evidence="4" id="KW-1185">Reference proteome</keyword>
<comment type="caution">
    <text evidence="3">The sequence shown here is derived from an EMBL/GenBank/DDBJ whole genome shotgun (WGS) entry which is preliminary data.</text>
</comment>
<accession>A0A9Q3BTI5</accession>
<feature type="compositionally biased region" description="Polar residues" evidence="2">
    <location>
        <begin position="166"/>
        <end position="176"/>
    </location>
</feature>
<dbReference type="AlphaFoldDB" id="A0A9Q3BTI5"/>
<keyword evidence="1" id="KW-0175">Coiled coil</keyword>
<feature type="region of interest" description="Disordered" evidence="2">
    <location>
        <begin position="166"/>
        <end position="186"/>
    </location>
</feature>
<feature type="coiled-coil region" evidence="1">
    <location>
        <begin position="118"/>
        <end position="145"/>
    </location>
</feature>
<organism evidence="3 4">
    <name type="scientific">Austropuccinia psidii MF-1</name>
    <dbReference type="NCBI Taxonomy" id="1389203"/>
    <lineage>
        <taxon>Eukaryota</taxon>
        <taxon>Fungi</taxon>
        <taxon>Dikarya</taxon>
        <taxon>Basidiomycota</taxon>
        <taxon>Pucciniomycotina</taxon>
        <taxon>Pucciniomycetes</taxon>
        <taxon>Pucciniales</taxon>
        <taxon>Sphaerophragmiaceae</taxon>
        <taxon>Austropuccinia</taxon>
    </lineage>
</organism>
<proteinExistence type="predicted"/>
<reference evidence="3" key="1">
    <citation type="submission" date="2021-03" db="EMBL/GenBank/DDBJ databases">
        <title>Draft genome sequence of rust myrtle Austropuccinia psidii MF-1, a brazilian biotype.</title>
        <authorList>
            <person name="Quecine M.C."/>
            <person name="Pachon D.M.R."/>
            <person name="Bonatelli M.L."/>
            <person name="Correr F.H."/>
            <person name="Franceschini L.M."/>
            <person name="Leite T.F."/>
            <person name="Margarido G.R.A."/>
            <person name="Almeida C.A."/>
            <person name="Ferrarezi J.A."/>
            <person name="Labate C.A."/>
        </authorList>
    </citation>
    <scope>NUCLEOTIDE SEQUENCE</scope>
    <source>
        <strain evidence="3">MF-1</strain>
    </source>
</reference>
<protein>
    <submittedName>
        <fullName evidence="3">Uncharacterized protein</fullName>
    </submittedName>
</protein>
<evidence type="ECO:0000313" key="3">
    <source>
        <dbReference type="EMBL" id="MBW0470818.1"/>
    </source>
</evidence>
<gene>
    <name evidence="3" type="ORF">O181_010533</name>
</gene>
<evidence type="ECO:0000256" key="1">
    <source>
        <dbReference type="SAM" id="Coils"/>
    </source>
</evidence>
<evidence type="ECO:0000256" key="2">
    <source>
        <dbReference type="SAM" id="MobiDB-lite"/>
    </source>
</evidence>
<name>A0A9Q3BTI5_9BASI</name>